<dbReference type="CDD" id="cd00090">
    <property type="entry name" value="HTH_ARSR"/>
    <property type="match status" value="1"/>
</dbReference>
<name>A0A0Q9Y8B0_9BACI</name>
<dbReference type="Pfam" id="PF12840">
    <property type="entry name" value="HTH_20"/>
    <property type="match status" value="1"/>
</dbReference>
<accession>A0A0Q9Y8B0</accession>
<dbReference type="InterPro" id="IPR011991">
    <property type="entry name" value="ArsR-like_HTH"/>
</dbReference>
<organism evidence="3 4">
    <name type="scientific">Lederbergia galactosidilytica</name>
    <dbReference type="NCBI Taxonomy" id="217031"/>
    <lineage>
        <taxon>Bacteria</taxon>
        <taxon>Bacillati</taxon>
        <taxon>Bacillota</taxon>
        <taxon>Bacilli</taxon>
        <taxon>Bacillales</taxon>
        <taxon>Bacillaceae</taxon>
        <taxon>Lederbergia</taxon>
    </lineage>
</organism>
<evidence type="ECO:0000313" key="3">
    <source>
        <dbReference type="EMBL" id="KRG17046.1"/>
    </source>
</evidence>
<dbReference type="SUPFAM" id="SSF46785">
    <property type="entry name" value="Winged helix' DNA-binding domain"/>
    <property type="match status" value="1"/>
</dbReference>
<dbReference type="InterPro" id="IPR036388">
    <property type="entry name" value="WH-like_DNA-bd_sf"/>
</dbReference>
<dbReference type="Gene3D" id="6.10.140.2180">
    <property type="match status" value="1"/>
</dbReference>
<keyword evidence="1" id="KW-0238">DNA-binding</keyword>
<dbReference type="InterPro" id="IPR001845">
    <property type="entry name" value="HTH_ArsR_DNA-bd_dom"/>
</dbReference>
<dbReference type="InterPro" id="IPR036390">
    <property type="entry name" value="WH_DNA-bd_sf"/>
</dbReference>
<dbReference type="Proteomes" id="UP000053881">
    <property type="component" value="Unassembled WGS sequence"/>
</dbReference>
<dbReference type="PATRIC" id="fig|217031.4.peg.357"/>
<dbReference type="AlphaFoldDB" id="A0A0Q9Y8B0"/>
<dbReference type="GO" id="GO:0003700">
    <property type="term" value="F:DNA-binding transcription factor activity"/>
    <property type="evidence" value="ECO:0007669"/>
    <property type="project" value="InterPro"/>
</dbReference>
<protein>
    <recommendedName>
        <fullName evidence="2">HTH arsR-type domain-containing protein</fullName>
    </recommendedName>
</protein>
<evidence type="ECO:0000259" key="2">
    <source>
        <dbReference type="SMART" id="SM00418"/>
    </source>
</evidence>
<dbReference type="NCBIfam" id="NF005061">
    <property type="entry name" value="PRK06474.1"/>
    <property type="match status" value="1"/>
</dbReference>
<dbReference type="SMART" id="SM00418">
    <property type="entry name" value="HTH_ARSR"/>
    <property type="match status" value="1"/>
</dbReference>
<comment type="caution">
    <text evidence="3">The sequence shown here is derived from an EMBL/GenBank/DDBJ whole genome shotgun (WGS) entry which is preliminary data.</text>
</comment>
<dbReference type="GO" id="GO:0003677">
    <property type="term" value="F:DNA binding"/>
    <property type="evidence" value="ECO:0007669"/>
    <property type="project" value="UniProtKB-KW"/>
</dbReference>
<feature type="domain" description="HTH arsR-type" evidence="2">
    <location>
        <begin position="3"/>
        <end position="90"/>
    </location>
</feature>
<proteinExistence type="predicted"/>
<evidence type="ECO:0000256" key="1">
    <source>
        <dbReference type="ARBA" id="ARBA00023125"/>
    </source>
</evidence>
<reference evidence="3 4" key="1">
    <citation type="submission" date="2015-06" db="EMBL/GenBank/DDBJ databases">
        <title>Genome sequencing project of Bacillus galactosidilyticus PL133.</title>
        <authorList>
            <person name="Gaiero J."/>
            <person name="Nicol R."/>
            <person name="Habash M."/>
        </authorList>
    </citation>
    <scope>NUCLEOTIDE SEQUENCE [LARGE SCALE GENOMIC DNA]</scope>
    <source>
        <strain evidence="3 4">PL133</strain>
    </source>
</reference>
<gene>
    <name evidence="3" type="ORF">ACA29_01035</name>
</gene>
<evidence type="ECO:0000313" key="4">
    <source>
        <dbReference type="Proteomes" id="UP000053881"/>
    </source>
</evidence>
<dbReference type="Gene3D" id="1.10.10.10">
    <property type="entry name" value="Winged helix-like DNA-binding domain superfamily/Winged helix DNA-binding domain"/>
    <property type="match status" value="1"/>
</dbReference>
<sequence length="180" mass="20825">MKGKADLLLHPVRMRIVQQLLLNKPLTIAQLVEILGDVPQATLYRHINLLLEANLIEVIETQKVKGTEERKFSVKMDNLQIPESEIEVLSQEDHIRHFSVFHGNLLQLATSYLANTSPEKYEQEGFSYAYVPLHLSDEEFQELTQSIQQEIEKVFNNKLTPERTTRIFGSMFIPQKPPKE</sequence>
<dbReference type="EMBL" id="LGPB01000013">
    <property type="protein sequence ID" value="KRG17046.1"/>
    <property type="molecule type" value="Genomic_DNA"/>
</dbReference>